<sequence length="100" mass="11811">MKSIPKKTTYNTSEILESIKFINQMLFSLRDIGDYSVDAKDFDIKEEVYSFIVDSNCLDKLAYIRRILESEFEDAPREGDKAFLEVLTEDIEYWQPNKKK</sequence>
<accession>A0ABY7VDK9</accession>
<gene>
    <name evidence="1" type="ORF">H3N35_26755</name>
</gene>
<reference evidence="1 2" key="1">
    <citation type="journal article" date="2022" name="Mar. Drugs">
        <title>Bioassay-Guided Fractionation Leads to the Detection of Cholic Acid Generated by the Rare Thalassomonas sp.</title>
        <authorList>
            <person name="Pheiffer F."/>
            <person name="Schneider Y.K."/>
            <person name="Hansen E.H."/>
            <person name="Andersen J.H."/>
            <person name="Isaksson J."/>
            <person name="Busche T."/>
            <person name="R C."/>
            <person name="Kalinowski J."/>
            <person name="Zyl L.V."/>
            <person name="Trindade M."/>
        </authorList>
    </citation>
    <scope>NUCLEOTIDE SEQUENCE [LARGE SCALE GENOMIC DNA]</scope>
    <source>
        <strain evidence="1 2">A5K-61T</strain>
    </source>
</reference>
<evidence type="ECO:0000313" key="1">
    <source>
        <dbReference type="EMBL" id="WDE11750.1"/>
    </source>
</evidence>
<keyword evidence="2" id="KW-1185">Reference proteome</keyword>
<name>A0ABY7VDK9_9GAMM</name>
<proteinExistence type="predicted"/>
<dbReference type="EMBL" id="CP059693">
    <property type="protein sequence ID" value="WDE11750.1"/>
    <property type="molecule type" value="Genomic_DNA"/>
</dbReference>
<evidence type="ECO:0000313" key="2">
    <source>
        <dbReference type="Proteomes" id="UP001215231"/>
    </source>
</evidence>
<dbReference type="Proteomes" id="UP001215231">
    <property type="component" value="Chromosome"/>
</dbReference>
<dbReference type="RefSeq" id="WP_274051924.1">
    <property type="nucleotide sequence ID" value="NZ_CP059693.1"/>
</dbReference>
<organism evidence="1 2">
    <name type="scientific">Thalassomonas haliotis</name>
    <dbReference type="NCBI Taxonomy" id="485448"/>
    <lineage>
        <taxon>Bacteria</taxon>
        <taxon>Pseudomonadati</taxon>
        <taxon>Pseudomonadota</taxon>
        <taxon>Gammaproteobacteria</taxon>
        <taxon>Alteromonadales</taxon>
        <taxon>Colwelliaceae</taxon>
        <taxon>Thalassomonas</taxon>
    </lineage>
</organism>
<protein>
    <submittedName>
        <fullName evidence="1">Uncharacterized protein</fullName>
    </submittedName>
</protein>